<evidence type="ECO:0000313" key="2">
    <source>
        <dbReference type="EMBL" id="ECS2244784.1"/>
    </source>
</evidence>
<reference evidence="2" key="3">
    <citation type="submission" date="2018-07" db="EMBL/GenBank/DDBJ databases">
        <authorList>
            <consortium name="NARMS: The National Antimicrobial Resistance Monitoring System"/>
        </authorList>
    </citation>
    <scope>NUCLEOTIDE SEQUENCE</scope>
    <source>
        <strain evidence="2">FSIS1503023</strain>
        <strain evidence="4">FSIS1606185</strain>
        <strain evidence="3">FSIS1607449</strain>
    </source>
</reference>
<evidence type="ECO:0000313" key="6">
    <source>
        <dbReference type="EMBL" id="HAE3195224.1"/>
    </source>
</evidence>
<evidence type="ECO:0000313" key="4">
    <source>
        <dbReference type="EMBL" id="ECT6423164.1"/>
    </source>
</evidence>
<reference evidence="5" key="5">
    <citation type="submission" date="2018-07" db="EMBL/GenBank/DDBJ databases">
        <authorList>
            <consortium name="PulseNet: The National Subtyping Network for Foodborne Disease Surveillance"/>
            <person name="Tarr C.L."/>
            <person name="Trees E."/>
            <person name="Katz L.S."/>
            <person name="Carleton-Romer H.A."/>
            <person name="Stroika S."/>
            <person name="Kucerova Z."/>
            <person name="Roache K.F."/>
            <person name="Sabol A.L."/>
            <person name="Besser J."/>
            <person name="Gerner-Smidt P."/>
        </authorList>
    </citation>
    <scope>NUCLEOTIDE SEQUENCE</scope>
    <source>
        <strain evidence="5">PNUSAS002073</strain>
    </source>
</reference>
<evidence type="ECO:0000313" key="1">
    <source>
        <dbReference type="EMBL" id="EBX1652110.1"/>
    </source>
</evidence>
<dbReference type="EMBL" id="AAKNKP010000001">
    <property type="protein sequence ID" value="ECT6423164.1"/>
    <property type="molecule type" value="Genomic_DNA"/>
</dbReference>
<dbReference type="AlphaFoldDB" id="A0A2T9QDJ1"/>
<evidence type="ECO:0000313" key="7">
    <source>
        <dbReference type="EMBL" id="HAE8893894.1"/>
    </source>
</evidence>
<organism evidence="6">
    <name type="scientific">Salmonella enterica subsp. enterica serovar Cerro</name>
    <dbReference type="NCBI Taxonomy" id="340188"/>
    <lineage>
        <taxon>Bacteria</taxon>
        <taxon>Pseudomonadati</taxon>
        <taxon>Pseudomonadota</taxon>
        <taxon>Gammaproteobacteria</taxon>
        <taxon>Enterobacterales</taxon>
        <taxon>Enterobacteriaceae</taxon>
        <taxon>Salmonella</taxon>
    </lineage>
</organism>
<evidence type="ECO:0000313" key="9">
    <source>
        <dbReference type="Proteomes" id="UP000323452"/>
    </source>
</evidence>
<comment type="caution">
    <text evidence="6">The sequence shown here is derived from an EMBL/GenBank/DDBJ whole genome shotgun (WGS) entry which is preliminary data.</text>
</comment>
<reference evidence="8" key="7">
    <citation type="submission" date="2019-03" db="EMBL/GenBank/DDBJ databases">
        <authorList>
            <person name="Levent G."/>
            <person name="Schlochtermeier A."/>
            <person name="Ives S.E."/>
            <person name="Norman K.N."/>
            <person name="Lawhon S.D."/>
            <person name="Loneragan G.H."/>
            <person name="Anderson R.C."/>
            <person name="Scott H.M."/>
        </authorList>
    </citation>
    <scope>NUCLEOTIDE SEQUENCE</scope>
    <source>
        <strain evidence="8">ME2L-19-234</strain>
    </source>
</reference>
<reference evidence="6" key="1">
    <citation type="journal article" date="2018" name="Genome Biol.">
        <title>SKESA: strategic k-mer extension for scrupulous assemblies.</title>
        <authorList>
            <person name="Souvorov A."/>
            <person name="Agarwala R."/>
            <person name="Lipman D.J."/>
        </authorList>
    </citation>
    <scope>NUCLEOTIDE SEQUENCE</scope>
    <source>
        <strain evidence="6">11-0573</strain>
        <strain evidence="7">12-0352</strain>
    </source>
</reference>
<sequence length="335" mass="38346">MAASPEHQFIAEAMDSVLSRYASTKLLGVLEAGRKKFDYSCVLERDFHRVLSSQVLWSHTEGIHKDLMTLLHEEESYLKVYFAKDTTKHRMRIDEVISEYKKNSQTRALLKGLRIIYLPGEFDADKLSEQKLMLDLMSHLVCKDLLFGTVFGRLSSFDIRVFANHGGPFGLKYAVLDEITENGLIHNPTFKERLGYSTTGTIREVTTMLSALGLVKRLDNSVILLPTLKGRMLLDLARKLVVDNSSDETASGEFEIIKSLLFPIGSNGQFNYLKEIKESALYSANNFGRKLTVSAQSEGTKFYKTFNWDDWREQLQMMPELKDKLFTEPDFDYVY</sequence>
<dbReference type="EMBL" id="SRAQ01000002">
    <property type="protein sequence ID" value="KAA7287889.1"/>
    <property type="molecule type" value="Genomic_DNA"/>
</dbReference>
<reference evidence="1" key="2">
    <citation type="submission" date="2018-06" db="EMBL/GenBank/DDBJ databases">
        <authorList>
            <person name="Ashton P.M."/>
            <person name="Dallman T."/>
            <person name="Nair S."/>
            <person name="De Pinna E."/>
            <person name="Peters T."/>
            <person name="Grant K."/>
        </authorList>
    </citation>
    <scope>NUCLEOTIDE SEQUENCE</scope>
    <source>
        <strain evidence="1">532482</strain>
    </source>
</reference>
<dbReference type="EMBL" id="DAATOQ010000001">
    <property type="protein sequence ID" value="HAE8893894.1"/>
    <property type="molecule type" value="Genomic_DNA"/>
</dbReference>
<protein>
    <submittedName>
        <fullName evidence="6">Uncharacterized protein</fullName>
    </submittedName>
</protein>
<evidence type="ECO:0000313" key="8">
    <source>
        <dbReference type="EMBL" id="KAA7287889.1"/>
    </source>
</evidence>
<dbReference type="RefSeq" id="WP_023234377.1">
    <property type="nucleotide sequence ID" value="NZ_CP008925.1"/>
</dbReference>
<dbReference type="EMBL" id="AAHKKG010000006">
    <property type="protein sequence ID" value="EBX1652110.1"/>
    <property type="molecule type" value="Genomic_DNA"/>
</dbReference>
<gene>
    <name evidence="4" type="ORF">A6E75_01230</name>
    <name evidence="5" type="ORF">A8D33_00535</name>
    <name evidence="2" type="ORF">APX06_22770</name>
    <name evidence="3" type="ORF">BGP46_01785</name>
    <name evidence="1" type="ORF">DQ894_07595</name>
    <name evidence="8" type="ORF">E4904_04545</name>
    <name evidence="6" type="ORF">G3454_002373</name>
    <name evidence="7" type="ORF">G4Y54_000287</name>
</gene>
<dbReference type="Proteomes" id="UP000839902">
    <property type="component" value="Unassembled WGS sequence"/>
</dbReference>
<accession>A0A2T9QDJ1</accession>
<name>A0A2T9QDJ1_SALET</name>
<dbReference type="EMBL" id="AAKQSY010000001">
    <property type="protein sequence ID" value="ECU6927569.1"/>
    <property type="molecule type" value="Genomic_DNA"/>
</dbReference>
<evidence type="ECO:0000313" key="5">
    <source>
        <dbReference type="EMBL" id="ECU6927569.1"/>
    </source>
</evidence>
<proteinExistence type="predicted"/>
<dbReference type="EMBL" id="AAKJYZ010000001">
    <property type="protein sequence ID" value="ECS5567963.1"/>
    <property type="molecule type" value="Genomic_DNA"/>
</dbReference>
<evidence type="ECO:0000313" key="3">
    <source>
        <dbReference type="EMBL" id="ECS5567963.1"/>
    </source>
</evidence>
<dbReference type="EMBL" id="DAAROJ010000009">
    <property type="protein sequence ID" value="HAE3195224.1"/>
    <property type="molecule type" value="Genomic_DNA"/>
</dbReference>
<dbReference type="EMBL" id="AAKIXF010000031">
    <property type="protein sequence ID" value="ECS2244784.1"/>
    <property type="molecule type" value="Genomic_DNA"/>
</dbReference>
<reference evidence="6" key="4">
    <citation type="submission" date="2018-07" db="EMBL/GenBank/DDBJ databases">
        <authorList>
            <consortium name="NCBI Pathogen Detection Project"/>
        </authorList>
    </citation>
    <scope>NUCLEOTIDE SEQUENCE</scope>
    <source>
        <strain evidence="6">11-0573</strain>
        <strain evidence="7">12-0352</strain>
    </source>
</reference>
<dbReference type="Proteomes" id="UP000323452">
    <property type="component" value="Unassembled WGS sequence"/>
</dbReference>
<reference evidence="8 9" key="6">
    <citation type="journal article" date="2019" name="Proc. Natl. Acad. Sci. U.S.A.">
        <title>Microbiome composition shapes rapid genomic adaptation of Drosophila melanogaster.</title>
        <authorList>
            <person name="Rudman S.M."/>
            <person name="Greenblum S."/>
            <person name="Hughes R.C."/>
            <person name="Rajpurohit S."/>
            <person name="Kiratli O."/>
            <person name="Lowder D.B."/>
            <person name="Lemmon S.G."/>
            <person name="Petrov D.A."/>
            <person name="Chaston J.M."/>
            <person name="Schmidt P."/>
        </authorList>
    </citation>
    <scope>NUCLEOTIDE SEQUENCE [LARGE SCALE GENOMIC DNA]</scope>
    <source>
        <strain evidence="8 9">ME2L-19-234</strain>
    </source>
</reference>